<keyword evidence="11" id="KW-0407">Ion channel</keyword>
<evidence type="ECO:0000256" key="13">
    <source>
        <dbReference type="SAM" id="Phobius"/>
    </source>
</evidence>
<evidence type="ECO:0000259" key="14">
    <source>
        <dbReference type="Pfam" id="PF00520"/>
    </source>
</evidence>
<protein>
    <submittedName>
        <fullName evidence="15">Unnamed protein product</fullName>
    </submittedName>
</protein>
<dbReference type="InterPro" id="IPR028325">
    <property type="entry name" value="VG_K_chnl"/>
</dbReference>
<dbReference type="InterPro" id="IPR027359">
    <property type="entry name" value="Volt_channel_dom_sf"/>
</dbReference>
<accession>A0A9W6XP15</accession>
<evidence type="ECO:0000256" key="1">
    <source>
        <dbReference type="ARBA" id="ARBA00004141"/>
    </source>
</evidence>
<evidence type="ECO:0000313" key="16">
    <source>
        <dbReference type="Proteomes" id="UP001165121"/>
    </source>
</evidence>
<keyword evidence="9" id="KW-0406">Ion transport</keyword>
<keyword evidence="7" id="KW-0630">Potassium</keyword>
<evidence type="ECO:0000256" key="10">
    <source>
        <dbReference type="ARBA" id="ARBA00023136"/>
    </source>
</evidence>
<dbReference type="AlphaFoldDB" id="A0A9W6XP15"/>
<evidence type="ECO:0000256" key="11">
    <source>
        <dbReference type="ARBA" id="ARBA00023303"/>
    </source>
</evidence>
<dbReference type="OrthoDB" id="433309at2759"/>
<keyword evidence="5" id="KW-0631">Potassium channel</keyword>
<proteinExistence type="predicted"/>
<feature type="transmembrane region" description="Helical" evidence="13">
    <location>
        <begin position="332"/>
        <end position="351"/>
    </location>
</feature>
<evidence type="ECO:0000256" key="7">
    <source>
        <dbReference type="ARBA" id="ARBA00022958"/>
    </source>
</evidence>
<dbReference type="GO" id="GO:0005249">
    <property type="term" value="F:voltage-gated potassium channel activity"/>
    <property type="evidence" value="ECO:0007669"/>
    <property type="project" value="InterPro"/>
</dbReference>
<evidence type="ECO:0000256" key="4">
    <source>
        <dbReference type="ARBA" id="ARBA00022692"/>
    </source>
</evidence>
<feature type="compositionally biased region" description="Polar residues" evidence="12">
    <location>
        <begin position="107"/>
        <end position="120"/>
    </location>
</feature>
<keyword evidence="2" id="KW-0813">Transport</keyword>
<keyword evidence="8 13" id="KW-1133">Transmembrane helix</keyword>
<feature type="region of interest" description="Disordered" evidence="12">
    <location>
        <begin position="985"/>
        <end position="1004"/>
    </location>
</feature>
<evidence type="ECO:0000256" key="5">
    <source>
        <dbReference type="ARBA" id="ARBA00022826"/>
    </source>
</evidence>
<evidence type="ECO:0000256" key="12">
    <source>
        <dbReference type="SAM" id="MobiDB-lite"/>
    </source>
</evidence>
<keyword evidence="3" id="KW-0633">Potassium transport</keyword>
<feature type="domain" description="Ion transport" evidence="14">
    <location>
        <begin position="289"/>
        <end position="518"/>
    </location>
</feature>
<dbReference type="Pfam" id="PF00520">
    <property type="entry name" value="Ion_trans"/>
    <property type="match status" value="2"/>
</dbReference>
<dbReference type="Gene3D" id="1.20.120.350">
    <property type="entry name" value="Voltage-gated potassium channels. Chain C"/>
    <property type="match status" value="2"/>
</dbReference>
<feature type="region of interest" description="Disordered" evidence="12">
    <location>
        <begin position="93"/>
        <end position="148"/>
    </location>
</feature>
<dbReference type="SUPFAM" id="SSF81324">
    <property type="entry name" value="Voltage-gated potassium channels"/>
    <property type="match status" value="2"/>
</dbReference>
<keyword evidence="16" id="KW-1185">Reference proteome</keyword>
<feature type="transmembrane region" description="Helical" evidence="13">
    <location>
        <begin position="487"/>
        <end position="508"/>
    </location>
</feature>
<evidence type="ECO:0000256" key="9">
    <source>
        <dbReference type="ARBA" id="ARBA00023065"/>
    </source>
</evidence>
<evidence type="ECO:0000256" key="2">
    <source>
        <dbReference type="ARBA" id="ARBA00022448"/>
    </source>
</evidence>
<gene>
    <name evidence="15" type="ORF">Pfra01_001389900</name>
</gene>
<dbReference type="Gene3D" id="1.10.287.70">
    <property type="match status" value="1"/>
</dbReference>
<dbReference type="Proteomes" id="UP001165121">
    <property type="component" value="Unassembled WGS sequence"/>
</dbReference>
<feature type="transmembrane region" description="Helical" evidence="13">
    <location>
        <begin position="852"/>
        <end position="874"/>
    </location>
</feature>
<dbReference type="PRINTS" id="PR00169">
    <property type="entry name" value="KCHANNEL"/>
</dbReference>
<feature type="domain" description="Ion transport" evidence="14">
    <location>
        <begin position="818"/>
        <end position="906"/>
    </location>
</feature>
<feature type="transmembrane region" description="Helical" evidence="13">
    <location>
        <begin position="429"/>
        <end position="450"/>
    </location>
</feature>
<evidence type="ECO:0000256" key="6">
    <source>
        <dbReference type="ARBA" id="ARBA00022882"/>
    </source>
</evidence>
<reference evidence="15" key="1">
    <citation type="submission" date="2023-04" db="EMBL/GenBank/DDBJ databases">
        <title>Phytophthora fragariaefolia NBRC 109709.</title>
        <authorList>
            <person name="Ichikawa N."/>
            <person name="Sato H."/>
            <person name="Tonouchi N."/>
        </authorList>
    </citation>
    <scope>NUCLEOTIDE SEQUENCE</scope>
    <source>
        <strain evidence="15">NBRC 109709</strain>
    </source>
</reference>
<sequence>MQPYPRDATLHTANPYDMAGEIHSHSLSDSGSTRSLVERKVASSPFRSGALPPLLHQMSDGQLPTSARAERPSITLSKFLPVRLQTSDQISTFAPVGADDESPRAPRSNSGLSRVNSFTPGSRKPESSADLPGVPSLADAPEEGGKGTSVFFQTCQEDEENLDHFVPLVRRSSQQNPSGAGDVFRVSRVHPTFSNLVVNSRKGSTEIEDALVSTISEEPCRDISHALITKRLSMHKLHIASRSESVVPLPVGAPHQPPDPSAHRMIYFRTKNELNELFLLPPVSRWGRRFNRAVFVLIMLGTVDLAVETCDGPNWGSTDPGYPYLLTEKQHTIYYGFLTALFTLEFLIRAYQARSFRTIARDPYMWLDMIGISPWYIMQILRTAGNAVDPNNFINMLRLIRLVRLGLILRHYEQSKVMQLAIKASLRPLSIIMFFLFTLVMILATAIFYAEPCYNVETCTFTDIFNSAVATVGYGHQVPSLKNPASLFWTMLAMILGQIYFSMPVAIIGNNFQRTYENFQMDKKKKARYLDASLSPFDCQNLHSHAKRLCDIQYHLLHSWSIVHNHIRGIARSNTKGSQSFTVDMLEIEADRQAKISEGIDRLLNIHTEAAMILQVFIPHRRRSLHISHSHTQGVLSNMYKKAKKAMAKATVNTGHSSTVVDPRIASQTVRGRLWLLLEVPDSSRLATIVNKGMVGFALVSIMLFFTESLQELAASGVETNGCRSVVRSYCKATGFEGMDAACFLRFENGTSDFTEQLDFSCDDISESLACYGNGLNFGSLNSSALTCDKAFSNAGVDYVCYRQQCRASVNMIFDMGPYWIYFEWLFGIIFTIELALRFYIAQDRTQFWKNFYVFFDVVAIVPFLVEVSQMLFADIRPDYAIVSTSPSFLSVIRVLKIMRILKLTRLQAASIKQLSRKYSPSWYEGPTPHLPQLSTKLIFFFYIIAAQDTLLQFSQVIEKLHEAPVDFEAFDELEDELHANIYPNGISPRPTTDGEIDSFPVME</sequence>
<feature type="region of interest" description="Disordered" evidence="12">
    <location>
        <begin position="1"/>
        <end position="69"/>
    </location>
</feature>
<name>A0A9W6XP15_9STRA</name>
<dbReference type="InterPro" id="IPR005821">
    <property type="entry name" value="Ion_trans_dom"/>
</dbReference>
<dbReference type="GO" id="GO:0008076">
    <property type="term" value="C:voltage-gated potassium channel complex"/>
    <property type="evidence" value="ECO:0007669"/>
    <property type="project" value="InterPro"/>
</dbReference>
<dbReference type="PANTHER" id="PTHR11537">
    <property type="entry name" value="VOLTAGE-GATED POTASSIUM CHANNEL"/>
    <property type="match status" value="1"/>
</dbReference>
<organism evidence="15 16">
    <name type="scientific">Phytophthora fragariaefolia</name>
    <dbReference type="NCBI Taxonomy" id="1490495"/>
    <lineage>
        <taxon>Eukaryota</taxon>
        <taxon>Sar</taxon>
        <taxon>Stramenopiles</taxon>
        <taxon>Oomycota</taxon>
        <taxon>Peronosporomycetes</taxon>
        <taxon>Peronosporales</taxon>
        <taxon>Peronosporaceae</taxon>
        <taxon>Phytophthora</taxon>
    </lineage>
</organism>
<evidence type="ECO:0000313" key="15">
    <source>
        <dbReference type="EMBL" id="GMF42455.1"/>
    </source>
</evidence>
<dbReference type="PANTHER" id="PTHR11537:SF254">
    <property type="entry name" value="POTASSIUM VOLTAGE-GATED CHANNEL PROTEIN SHAB"/>
    <property type="match status" value="1"/>
</dbReference>
<feature type="transmembrane region" description="Helical" evidence="13">
    <location>
        <begin position="819"/>
        <end position="840"/>
    </location>
</feature>
<evidence type="ECO:0000256" key="3">
    <source>
        <dbReference type="ARBA" id="ARBA00022538"/>
    </source>
</evidence>
<evidence type="ECO:0000256" key="8">
    <source>
        <dbReference type="ARBA" id="ARBA00022989"/>
    </source>
</evidence>
<comment type="subcellular location">
    <subcellularLocation>
        <location evidence="1">Membrane</location>
        <topology evidence="1">Multi-pass membrane protein</topology>
    </subcellularLocation>
</comment>
<dbReference type="EMBL" id="BSXT01001448">
    <property type="protein sequence ID" value="GMF42455.1"/>
    <property type="molecule type" value="Genomic_DNA"/>
</dbReference>
<comment type="caution">
    <text evidence="15">The sequence shown here is derived from an EMBL/GenBank/DDBJ whole genome shotgun (WGS) entry which is preliminary data.</text>
</comment>
<keyword evidence="6" id="KW-0851">Voltage-gated channel</keyword>
<keyword evidence="10 13" id="KW-0472">Membrane</keyword>
<dbReference type="GO" id="GO:0001508">
    <property type="term" value="P:action potential"/>
    <property type="evidence" value="ECO:0007669"/>
    <property type="project" value="TreeGrafter"/>
</dbReference>
<keyword evidence="4 13" id="KW-0812">Transmembrane</keyword>